<keyword evidence="2" id="KW-1185">Reference proteome</keyword>
<evidence type="ECO:0000313" key="1">
    <source>
        <dbReference type="EMBL" id="ACV61775.1"/>
    </source>
</evidence>
<gene>
    <name evidence="1" type="ordered locus">Dtox_0878</name>
</gene>
<sequence length="158" mass="17286">MSTIYSLTCSQSIMSIVVGCNQTIIGYPFYLSQLTFCIISIVKGSITGHITVIVIDETAICYLIRVVIRKISTSFSQHVPCSVIYIAFLNRATILGRKRPGCQSSISIIHKVINTCPGRDGRDISIIIVGIIINIALSTSKAILNIFTPTIGIIYNIF</sequence>
<organism evidence="1 2">
    <name type="scientific">Desulfofarcimen acetoxidans (strain ATCC 49208 / DSM 771 / KCTC 5769 / VKM B-1644 / 5575)</name>
    <name type="common">Desulfotomaculum acetoxidans</name>
    <dbReference type="NCBI Taxonomy" id="485916"/>
    <lineage>
        <taxon>Bacteria</taxon>
        <taxon>Bacillati</taxon>
        <taxon>Bacillota</taxon>
        <taxon>Clostridia</taxon>
        <taxon>Eubacteriales</taxon>
        <taxon>Peptococcaceae</taxon>
        <taxon>Desulfofarcimen</taxon>
    </lineage>
</organism>
<evidence type="ECO:0000313" key="2">
    <source>
        <dbReference type="Proteomes" id="UP000002217"/>
    </source>
</evidence>
<dbReference type="AlphaFoldDB" id="C8W2B1"/>
<name>C8W2B1_DESAS</name>
<protein>
    <submittedName>
        <fullName evidence="1">Uncharacterized protein</fullName>
    </submittedName>
</protein>
<dbReference type="Proteomes" id="UP000002217">
    <property type="component" value="Chromosome"/>
</dbReference>
<proteinExistence type="predicted"/>
<accession>C8W2B1</accession>
<reference evidence="1 2" key="1">
    <citation type="journal article" date="2009" name="Stand. Genomic Sci.">
        <title>Complete genome sequence of Desulfotomaculum acetoxidans type strain (5575).</title>
        <authorList>
            <person name="Spring S."/>
            <person name="Lapidus A."/>
            <person name="Schroder M."/>
            <person name="Gleim D."/>
            <person name="Sims D."/>
            <person name="Meincke L."/>
            <person name="Glavina Del Rio T."/>
            <person name="Tice H."/>
            <person name="Copeland A."/>
            <person name="Cheng J.F."/>
            <person name="Lucas S."/>
            <person name="Chen F."/>
            <person name="Nolan M."/>
            <person name="Bruce D."/>
            <person name="Goodwin L."/>
            <person name="Pitluck S."/>
            <person name="Ivanova N."/>
            <person name="Mavromatis K."/>
            <person name="Mikhailova N."/>
            <person name="Pati A."/>
            <person name="Chen A."/>
            <person name="Palaniappan K."/>
            <person name="Land M."/>
            <person name="Hauser L."/>
            <person name="Chang Y.J."/>
            <person name="Jeffries C.D."/>
            <person name="Chain P."/>
            <person name="Saunders E."/>
            <person name="Brettin T."/>
            <person name="Detter J.C."/>
            <person name="Goker M."/>
            <person name="Bristow J."/>
            <person name="Eisen J.A."/>
            <person name="Markowitz V."/>
            <person name="Hugenholtz P."/>
            <person name="Kyrpides N.C."/>
            <person name="Klenk H.P."/>
            <person name="Han C."/>
        </authorList>
    </citation>
    <scope>NUCLEOTIDE SEQUENCE [LARGE SCALE GENOMIC DNA]</scope>
    <source>
        <strain evidence="2">ATCC 49208 / DSM 771 / VKM B-1644</strain>
    </source>
</reference>
<dbReference type="HOGENOM" id="CLU_1666558_0_0_9"/>
<dbReference type="EMBL" id="CP001720">
    <property type="protein sequence ID" value="ACV61775.1"/>
    <property type="molecule type" value="Genomic_DNA"/>
</dbReference>
<dbReference type="KEGG" id="dae:Dtox_0878"/>